<evidence type="ECO:0000256" key="1">
    <source>
        <dbReference type="SAM" id="MobiDB-lite"/>
    </source>
</evidence>
<reference evidence="2" key="1">
    <citation type="submission" date="2020-10" db="EMBL/GenBank/DDBJ databases">
        <authorList>
            <person name="Sedaghatjoo S."/>
        </authorList>
    </citation>
    <scope>NUCLEOTIDE SEQUENCE</scope>
    <source>
        <strain evidence="2">AZH3</strain>
    </source>
</reference>
<feature type="region of interest" description="Disordered" evidence="1">
    <location>
        <begin position="1"/>
        <end position="38"/>
    </location>
</feature>
<feature type="compositionally biased region" description="Low complexity" evidence="1">
    <location>
        <begin position="26"/>
        <end position="36"/>
    </location>
</feature>
<dbReference type="Proteomes" id="UP000836402">
    <property type="component" value="Unassembled WGS sequence"/>
</dbReference>
<keyword evidence="3" id="KW-1185">Reference proteome</keyword>
<organism evidence="2 3">
    <name type="scientific">Tilletia caries</name>
    <name type="common">wheat bunt fungus</name>
    <dbReference type="NCBI Taxonomy" id="13290"/>
    <lineage>
        <taxon>Eukaryota</taxon>
        <taxon>Fungi</taxon>
        <taxon>Dikarya</taxon>
        <taxon>Basidiomycota</taxon>
        <taxon>Ustilaginomycotina</taxon>
        <taxon>Exobasidiomycetes</taxon>
        <taxon>Tilletiales</taxon>
        <taxon>Tilletiaceae</taxon>
        <taxon>Tilletia</taxon>
    </lineage>
</organism>
<feature type="region of interest" description="Disordered" evidence="1">
    <location>
        <begin position="127"/>
        <end position="165"/>
    </location>
</feature>
<evidence type="ECO:0000313" key="2">
    <source>
        <dbReference type="EMBL" id="CAD6906791.1"/>
    </source>
</evidence>
<feature type="compositionally biased region" description="Pro residues" evidence="1">
    <location>
        <begin position="15"/>
        <end position="25"/>
    </location>
</feature>
<proteinExistence type="predicted"/>
<name>A0ABN7IK81_9BASI</name>
<evidence type="ECO:0000313" key="3">
    <source>
        <dbReference type="Proteomes" id="UP000836402"/>
    </source>
</evidence>
<comment type="caution">
    <text evidence="2">The sequence shown here is derived from an EMBL/GenBank/DDBJ whole genome shotgun (WGS) entry which is preliminary data.</text>
</comment>
<gene>
    <name evidence="2" type="ORF">JKIAZH3_G478</name>
</gene>
<sequence length="165" mass="17186">MAKGSKTRSNYVPRGPSPDIQPAPGPSGDAASPVAGRVGHVRSASTAFGEPDEVLNVSIVPEVLAIAKRAKLSNSATNKLHELSEAVVAEQDLDDESNFSLHAPSSFLLAQSLVLANWDLLRTLNRKASSTAPAEASNGPRPKTQPAAAALDPNMLSSDAKESTH</sequence>
<accession>A0ABN7IK81</accession>
<dbReference type="EMBL" id="CAJHJG010000860">
    <property type="protein sequence ID" value="CAD6906791.1"/>
    <property type="molecule type" value="Genomic_DNA"/>
</dbReference>
<protein>
    <submittedName>
        <fullName evidence="2">Uncharacterized protein</fullName>
    </submittedName>
</protein>